<proteinExistence type="predicted"/>
<dbReference type="AlphaFoldDB" id="A0A0A9W9P6"/>
<accession>A0A0A9W9P6</accession>
<evidence type="ECO:0000313" key="2">
    <source>
        <dbReference type="EMBL" id="JAG03238.1"/>
    </source>
</evidence>
<organism evidence="2">
    <name type="scientific">Lygus hesperus</name>
    <name type="common">Western plant bug</name>
    <dbReference type="NCBI Taxonomy" id="30085"/>
    <lineage>
        <taxon>Eukaryota</taxon>
        <taxon>Metazoa</taxon>
        <taxon>Ecdysozoa</taxon>
        <taxon>Arthropoda</taxon>
        <taxon>Hexapoda</taxon>
        <taxon>Insecta</taxon>
        <taxon>Pterygota</taxon>
        <taxon>Neoptera</taxon>
        <taxon>Paraneoptera</taxon>
        <taxon>Hemiptera</taxon>
        <taxon>Heteroptera</taxon>
        <taxon>Panheteroptera</taxon>
        <taxon>Cimicomorpha</taxon>
        <taxon>Miridae</taxon>
        <taxon>Mirini</taxon>
        <taxon>Lygus</taxon>
    </lineage>
</organism>
<protein>
    <submittedName>
        <fullName evidence="2">Arf-GAP with GTPase, ANK repeat and PH domain-containing protein 3</fullName>
    </submittedName>
</protein>
<reference evidence="2" key="2">
    <citation type="submission" date="2014-07" db="EMBL/GenBank/DDBJ databases">
        <authorList>
            <person name="Hull J."/>
        </authorList>
    </citation>
    <scope>NUCLEOTIDE SEQUENCE</scope>
</reference>
<name>A0A0A9W9P6_LYGHE</name>
<evidence type="ECO:0000256" key="1">
    <source>
        <dbReference type="SAM" id="MobiDB-lite"/>
    </source>
</evidence>
<gene>
    <name evidence="2" type="primary">AGAP3</name>
    <name evidence="2" type="ORF">CM83_16595</name>
</gene>
<feature type="region of interest" description="Disordered" evidence="1">
    <location>
        <begin position="36"/>
        <end position="69"/>
    </location>
</feature>
<feature type="compositionally biased region" description="Polar residues" evidence="1">
    <location>
        <begin position="36"/>
        <end position="46"/>
    </location>
</feature>
<dbReference type="EMBL" id="GBHO01040366">
    <property type="protein sequence ID" value="JAG03238.1"/>
    <property type="molecule type" value="Transcribed_RNA"/>
</dbReference>
<sequence length="172" mass="18708">MPQLFTSVYSKRSNEDATVMIDRTIRNAVGVLPSKTHLQQSSKACKSTSADAEDDASTAVPPDTHTSAHYPSQVAMYGCDNVDTVGSAHCTEQDGKVATDTTATLRPSADNTTIDIYATTAIEIKKNTTVVEEDGGNMNGKGLENQVEESTNCAIQHDTYRYTMNFLHQIHF</sequence>
<reference evidence="2" key="1">
    <citation type="journal article" date="2014" name="PLoS ONE">
        <title>Transcriptome-Based Identification of ABC Transporters in the Western Tarnished Plant Bug Lygus hesperus.</title>
        <authorList>
            <person name="Hull J.J."/>
            <person name="Chaney K."/>
            <person name="Geib S.M."/>
            <person name="Fabrick J.A."/>
            <person name="Brent C.S."/>
            <person name="Walsh D."/>
            <person name="Lavine L.C."/>
        </authorList>
    </citation>
    <scope>NUCLEOTIDE SEQUENCE</scope>
</reference>